<dbReference type="Proteomes" id="UP001056120">
    <property type="component" value="Linkage Group LG14"/>
</dbReference>
<organism evidence="1 2">
    <name type="scientific">Smallanthus sonchifolius</name>
    <dbReference type="NCBI Taxonomy" id="185202"/>
    <lineage>
        <taxon>Eukaryota</taxon>
        <taxon>Viridiplantae</taxon>
        <taxon>Streptophyta</taxon>
        <taxon>Embryophyta</taxon>
        <taxon>Tracheophyta</taxon>
        <taxon>Spermatophyta</taxon>
        <taxon>Magnoliopsida</taxon>
        <taxon>eudicotyledons</taxon>
        <taxon>Gunneridae</taxon>
        <taxon>Pentapetalae</taxon>
        <taxon>asterids</taxon>
        <taxon>campanulids</taxon>
        <taxon>Asterales</taxon>
        <taxon>Asteraceae</taxon>
        <taxon>Asteroideae</taxon>
        <taxon>Heliantheae alliance</taxon>
        <taxon>Millerieae</taxon>
        <taxon>Smallanthus</taxon>
    </lineage>
</organism>
<dbReference type="EMBL" id="CM042031">
    <property type="protein sequence ID" value="KAI3786041.1"/>
    <property type="molecule type" value="Genomic_DNA"/>
</dbReference>
<reference evidence="2" key="1">
    <citation type="journal article" date="2022" name="Mol. Ecol. Resour.">
        <title>The genomes of chicory, endive, great burdock and yacon provide insights into Asteraceae palaeo-polyploidization history and plant inulin production.</title>
        <authorList>
            <person name="Fan W."/>
            <person name="Wang S."/>
            <person name="Wang H."/>
            <person name="Wang A."/>
            <person name="Jiang F."/>
            <person name="Liu H."/>
            <person name="Zhao H."/>
            <person name="Xu D."/>
            <person name="Zhang Y."/>
        </authorList>
    </citation>
    <scope>NUCLEOTIDE SEQUENCE [LARGE SCALE GENOMIC DNA]</scope>
    <source>
        <strain evidence="2">cv. Yunnan</strain>
    </source>
</reference>
<protein>
    <submittedName>
        <fullName evidence="1">Uncharacterized protein</fullName>
    </submittedName>
</protein>
<accession>A0ACB9GSP3</accession>
<reference evidence="1 2" key="2">
    <citation type="journal article" date="2022" name="Mol. Ecol. Resour.">
        <title>The genomes of chicory, endive, great burdock and yacon provide insights into Asteraceae paleo-polyploidization history and plant inulin production.</title>
        <authorList>
            <person name="Fan W."/>
            <person name="Wang S."/>
            <person name="Wang H."/>
            <person name="Wang A."/>
            <person name="Jiang F."/>
            <person name="Liu H."/>
            <person name="Zhao H."/>
            <person name="Xu D."/>
            <person name="Zhang Y."/>
        </authorList>
    </citation>
    <scope>NUCLEOTIDE SEQUENCE [LARGE SCALE GENOMIC DNA]</scope>
    <source>
        <strain evidence="2">cv. Yunnan</strain>
        <tissue evidence="1">Leaves</tissue>
    </source>
</reference>
<gene>
    <name evidence="1" type="ORF">L1987_45168</name>
</gene>
<evidence type="ECO:0000313" key="1">
    <source>
        <dbReference type="EMBL" id="KAI3786041.1"/>
    </source>
</evidence>
<evidence type="ECO:0000313" key="2">
    <source>
        <dbReference type="Proteomes" id="UP001056120"/>
    </source>
</evidence>
<keyword evidence="2" id="KW-1185">Reference proteome</keyword>
<sequence length="168" mass="18594">MEATGHLLIMNQLPFLLIKKPQIPRTVPFEDEALKQCAANLRSMGDSGTFASTEIDYGSDSYKGSGGLFSCRRHLLLLFSDTVTKTAENYVCFVLVRSGPYEKYPGVKPSLQLKRTLMTREEIDAILPPNAAHDDGDYDVDEDLSSDMELVSNAVRAPSVLMFSQTPN</sequence>
<name>A0ACB9GSP3_9ASTR</name>
<comment type="caution">
    <text evidence="1">The sequence shown here is derived from an EMBL/GenBank/DDBJ whole genome shotgun (WGS) entry which is preliminary data.</text>
</comment>
<proteinExistence type="predicted"/>